<dbReference type="Gene3D" id="3.40.30.10">
    <property type="entry name" value="Glutaredoxin"/>
    <property type="match status" value="1"/>
</dbReference>
<dbReference type="GO" id="GO:0034599">
    <property type="term" value="P:cellular response to oxidative stress"/>
    <property type="evidence" value="ECO:0007669"/>
    <property type="project" value="InterPro"/>
</dbReference>
<dbReference type="CDD" id="cd03013">
    <property type="entry name" value="PRX5_like"/>
    <property type="match status" value="1"/>
</dbReference>
<keyword evidence="4 9" id="KW-0575">Peroxidase</keyword>
<evidence type="ECO:0000256" key="4">
    <source>
        <dbReference type="ARBA" id="ARBA00022559"/>
    </source>
</evidence>
<dbReference type="EC" id="1.11.1.25" evidence="3 9"/>
<dbReference type="Pfam" id="PF08534">
    <property type="entry name" value="Redoxin"/>
    <property type="match status" value="1"/>
</dbReference>
<dbReference type="InterPro" id="IPR037944">
    <property type="entry name" value="PRX5-like"/>
</dbReference>
<dbReference type="OrthoDB" id="1882547at2759"/>
<dbReference type="FunFam" id="3.40.30.10:FF:000020">
    <property type="entry name" value="Peroxiredoxin"/>
    <property type="match status" value="1"/>
</dbReference>
<dbReference type="PROSITE" id="PS51352">
    <property type="entry name" value="THIOREDOXIN_2"/>
    <property type="match status" value="1"/>
</dbReference>
<dbReference type="GO" id="GO:0042744">
    <property type="term" value="P:hydrogen peroxide catabolic process"/>
    <property type="evidence" value="ECO:0007669"/>
    <property type="project" value="TreeGrafter"/>
</dbReference>
<accession>A0A5N6RGN8</accession>
<dbReference type="InterPro" id="IPR013766">
    <property type="entry name" value="Thioredoxin_domain"/>
</dbReference>
<dbReference type="GO" id="GO:0008379">
    <property type="term" value="F:thioredoxin peroxidase activity"/>
    <property type="evidence" value="ECO:0007669"/>
    <property type="project" value="InterPro"/>
</dbReference>
<protein>
    <recommendedName>
        <fullName evidence="3 9">Glutaredoxin-dependent peroxiredoxin</fullName>
        <ecNumber evidence="3 9">1.11.1.25</ecNumber>
    </recommendedName>
</protein>
<reference evidence="11 12" key="1">
    <citation type="submission" date="2019-06" db="EMBL/GenBank/DDBJ databases">
        <title>A chromosomal-level reference genome of Carpinus fangiana (Coryloideae, Betulaceae).</title>
        <authorList>
            <person name="Yang X."/>
            <person name="Wang Z."/>
            <person name="Zhang L."/>
            <person name="Hao G."/>
            <person name="Liu J."/>
            <person name="Yang Y."/>
        </authorList>
    </citation>
    <scope>NUCLEOTIDE SEQUENCE [LARGE SCALE GENOMIC DNA]</scope>
    <source>
        <strain evidence="11">Cfa_2016G</strain>
        <tissue evidence="11">Leaf</tissue>
    </source>
</reference>
<comment type="similarity">
    <text evidence="2 9">Belongs to the peroxiredoxin family. Prx5 subfamily.</text>
</comment>
<evidence type="ECO:0000256" key="5">
    <source>
        <dbReference type="ARBA" id="ARBA00022862"/>
    </source>
</evidence>
<dbReference type="PANTHER" id="PTHR10430:SF16">
    <property type="entry name" value="PEROXIREDOXIN-5, MITOCHONDRIAL"/>
    <property type="match status" value="1"/>
</dbReference>
<proteinExistence type="inferred from homology"/>
<evidence type="ECO:0000256" key="1">
    <source>
        <dbReference type="ARBA" id="ARBA00001711"/>
    </source>
</evidence>
<dbReference type="PANTHER" id="PTHR10430">
    <property type="entry name" value="PEROXIREDOXIN"/>
    <property type="match status" value="1"/>
</dbReference>
<evidence type="ECO:0000256" key="8">
    <source>
        <dbReference type="PIRSR" id="PIRSR637944-1"/>
    </source>
</evidence>
<name>A0A5N6RGN8_9ROSI</name>
<evidence type="ECO:0000259" key="10">
    <source>
        <dbReference type="PROSITE" id="PS51352"/>
    </source>
</evidence>
<keyword evidence="12" id="KW-1185">Reference proteome</keyword>
<sequence>MAASLSVSRLLSASTTLSLSARTSTSLFPTAKTLSCKPFFTSLPIKLHNNHPKGPKPLKLSTTATPKSTISATIAVGDKLPDATLSYFDPADELQTTTVSDLTKNKKAILFAVPGAFTPTCSQKHLPGFVDKSKDLKAKGVDTIACISVNDAFVMKAWKENLNINDEVLLLSDGNGDFTRAIGCELDLSDKPVGLGVRSRRYALLAEDGVVKVLNLEEGGAFTFSGAEDILKAL</sequence>
<feature type="domain" description="Thioredoxin" evidence="10">
    <location>
        <begin position="74"/>
        <end position="234"/>
    </location>
</feature>
<gene>
    <name evidence="11" type="ORF">FH972_016528</name>
</gene>
<dbReference type="InterPro" id="IPR013740">
    <property type="entry name" value="Redoxin"/>
</dbReference>
<evidence type="ECO:0000256" key="7">
    <source>
        <dbReference type="ARBA" id="ARBA00023284"/>
    </source>
</evidence>
<dbReference type="InterPro" id="IPR036249">
    <property type="entry name" value="Thioredoxin-like_sf"/>
</dbReference>
<evidence type="ECO:0000256" key="2">
    <source>
        <dbReference type="ARBA" id="ARBA00010505"/>
    </source>
</evidence>
<comment type="catalytic activity">
    <reaction evidence="1">
        <text>[glutaredoxin]-dithiol + a hydroperoxide = [glutaredoxin]-disulfide + an alcohol + H2O</text>
        <dbReference type="Rhea" id="RHEA:62624"/>
        <dbReference type="Rhea" id="RHEA-COMP:10729"/>
        <dbReference type="Rhea" id="RHEA-COMP:10730"/>
        <dbReference type="ChEBI" id="CHEBI:15377"/>
        <dbReference type="ChEBI" id="CHEBI:29950"/>
        <dbReference type="ChEBI" id="CHEBI:30879"/>
        <dbReference type="ChEBI" id="CHEBI:35924"/>
        <dbReference type="ChEBI" id="CHEBI:50058"/>
        <dbReference type="EC" id="1.11.1.25"/>
    </reaction>
</comment>
<evidence type="ECO:0000256" key="6">
    <source>
        <dbReference type="ARBA" id="ARBA00023002"/>
    </source>
</evidence>
<dbReference type="Proteomes" id="UP000327013">
    <property type="component" value="Chromosome 7"/>
</dbReference>
<dbReference type="AlphaFoldDB" id="A0A5N6RGN8"/>
<dbReference type="GO" id="GO:0005737">
    <property type="term" value="C:cytoplasm"/>
    <property type="evidence" value="ECO:0007669"/>
    <property type="project" value="TreeGrafter"/>
</dbReference>
<keyword evidence="5 9" id="KW-0049">Antioxidant</keyword>
<organism evidence="11 12">
    <name type="scientific">Carpinus fangiana</name>
    <dbReference type="NCBI Taxonomy" id="176857"/>
    <lineage>
        <taxon>Eukaryota</taxon>
        <taxon>Viridiplantae</taxon>
        <taxon>Streptophyta</taxon>
        <taxon>Embryophyta</taxon>
        <taxon>Tracheophyta</taxon>
        <taxon>Spermatophyta</taxon>
        <taxon>Magnoliopsida</taxon>
        <taxon>eudicotyledons</taxon>
        <taxon>Gunneridae</taxon>
        <taxon>Pentapetalae</taxon>
        <taxon>rosids</taxon>
        <taxon>fabids</taxon>
        <taxon>Fagales</taxon>
        <taxon>Betulaceae</taxon>
        <taxon>Carpinus</taxon>
    </lineage>
</organism>
<evidence type="ECO:0000256" key="3">
    <source>
        <dbReference type="ARBA" id="ARBA00013016"/>
    </source>
</evidence>
<comment type="function">
    <text evidence="9">Thiol-specific peroxidase that catalyzes the reduction of hydrogen peroxide and organic hydroperoxides to water and alcohols, respectively. Plays a role in cell protection against oxidative stress by detoxifying peroxides.</text>
</comment>
<evidence type="ECO:0000313" key="11">
    <source>
        <dbReference type="EMBL" id="KAE8098468.1"/>
    </source>
</evidence>
<keyword evidence="6 9" id="KW-0560">Oxidoreductase</keyword>
<evidence type="ECO:0000256" key="9">
    <source>
        <dbReference type="RuleBase" id="RU366011"/>
    </source>
</evidence>
<dbReference type="EMBL" id="CM017327">
    <property type="protein sequence ID" value="KAE8098468.1"/>
    <property type="molecule type" value="Genomic_DNA"/>
</dbReference>
<evidence type="ECO:0000313" key="12">
    <source>
        <dbReference type="Proteomes" id="UP000327013"/>
    </source>
</evidence>
<keyword evidence="7 9" id="KW-0676">Redox-active center</keyword>
<dbReference type="SUPFAM" id="SSF52833">
    <property type="entry name" value="Thioredoxin-like"/>
    <property type="match status" value="1"/>
</dbReference>
<feature type="active site" description="Cysteine sulfenic acid (-SOH) intermediate" evidence="8">
    <location>
        <position position="121"/>
    </location>
</feature>
<dbReference type="GO" id="GO:0045454">
    <property type="term" value="P:cell redox homeostasis"/>
    <property type="evidence" value="ECO:0007669"/>
    <property type="project" value="TreeGrafter"/>
</dbReference>